<evidence type="ECO:0000256" key="6">
    <source>
        <dbReference type="PROSITE-ProRule" id="PRU00723"/>
    </source>
</evidence>
<dbReference type="SMART" id="SM00356">
    <property type="entry name" value="ZnF_C3H1"/>
    <property type="match status" value="1"/>
</dbReference>
<accession>A0A9D4VQZ5</accession>
<reference evidence="9 10" key="1">
    <citation type="journal article" date="2022" name="Nat. Genet.">
        <title>Improved pea reference genome and pan-genome highlight genomic features and evolutionary characteristics.</title>
        <authorList>
            <person name="Yang T."/>
            <person name="Liu R."/>
            <person name="Luo Y."/>
            <person name="Hu S."/>
            <person name="Wang D."/>
            <person name="Wang C."/>
            <person name="Pandey M.K."/>
            <person name="Ge S."/>
            <person name="Xu Q."/>
            <person name="Li N."/>
            <person name="Li G."/>
            <person name="Huang Y."/>
            <person name="Saxena R.K."/>
            <person name="Ji Y."/>
            <person name="Li M."/>
            <person name="Yan X."/>
            <person name="He Y."/>
            <person name="Liu Y."/>
            <person name="Wang X."/>
            <person name="Xiang C."/>
            <person name="Varshney R.K."/>
            <person name="Ding H."/>
            <person name="Gao S."/>
            <person name="Zong X."/>
        </authorList>
    </citation>
    <scope>NUCLEOTIDE SEQUENCE [LARGE SCALE GENOMIC DNA]</scope>
    <source>
        <strain evidence="9 10">cv. Zhongwan 6</strain>
    </source>
</reference>
<evidence type="ECO:0000256" key="7">
    <source>
        <dbReference type="SAM" id="MobiDB-lite"/>
    </source>
</evidence>
<proteinExistence type="predicted"/>
<dbReference type="EMBL" id="JAMSHJ010000007">
    <property type="protein sequence ID" value="KAI5387857.1"/>
    <property type="molecule type" value="Genomic_DNA"/>
</dbReference>
<dbReference type="GO" id="GO:0005634">
    <property type="term" value="C:nucleus"/>
    <property type="evidence" value="ECO:0007669"/>
    <property type="project" value="UniProtKB-SubCell"/>
</dbReference>
<dbReference type="Proteomes" id="UP001058974">
    <property type="component" value="Chromosome 7"/>
</dbReference>
<dbReference type="Gramene" id="Psat07G0381000-T1">
    <property type="protein sequence ID" value="KAI5387857.1"/>
    <property type="gene ID" value="KIW84_073810"/>
</dbReference>
<dbReference type="PANTHER" id="PTHR46527">
    <property type="entry name" value="NUCLEOPORIN-LIKE PROTEIN 2"/>
    <property type="match status" value="1"/>
</dbReference>
<evidence type="ECO:0000256" key="3">
    <source>
        <dbReference type="ARBA" id="ARBA00022771"/>
    </source>
</evidence>
<feature type="compositionally biased region" description="Polar residues" evidence="7">
    <location>
        <begin position="145"/>
        <end position="168"/>
    </location>
</feature>
<evidence type="ECO:0000256" key="2">
    <source>
        <dbReference type="ARBA" id="ARBA00022723"/>
    </source>
</evidence>
<comment type="subcellular location">
    <subcellularLocation>
        <location evidence="1">Nucleus</location>
    </subcellularLocation>
</comment>
<evidence type="ECO:0000256" key="5">
    <source>
        <dbReference type="ARBA" id="ARBA00023242"/>
    </source>
</evidence>
<dbReference type="GO" id="GO:0008270">
    <property type="term" value="F:zinc ion binding"/>
    <property type="evidence" value="ECO:0007669"/>
    <property type="project" value="UniProtKB-KW"/>
</dbReference>
<keyword evidence="5" id="KW-0539">Nucleus</keyword>
<dbReference type="Gene3D" id="4.10.1000.10">
    <property type="entry name" value="Zinc finger, CCCH-type"/>
    <property type="match status" value="1"/>
</dbReference>
<keyword evidence="10" id="KW-1185">Reference proteome</keyword>
<name>A0A9D4VQZ5_PEA</name>
<dbReference type="GO" id="GO:0005737">
    <property type="term" value="C:cytoplasm"/>
    <property type="evidence" value="ECO:0007669"/>
    <property type="project" value="EnsemblPlants"/>
</dbReference>
<dbReference type="PROSITE" id="PS50103">
    <property type="entry name" value="ZF_C3H1"/>
    <property type="match status" value="1"/>
</dbReference>
<feature type="zinc finger region" description="C3H1-type" evidence="6">
    <location>
        <begin position="4"/>
        <end position="26"/>
    </location>
</feature>
<keyword evidence="3 6" id="KW-0863">Zinc-finger</keyword>
<dbReference type="SUPFAM" id="SSF90229">
    <property type="entry name" value="CCCH zinc finger"/>
    <property type="match status" value="1"/>
</dbReference>
<comment type="caution">
    <text evidence="9">The sequence shown here is derived from an EMBL/GenBank/DDBJ whole genome shotgun (WGS) entry which is preliminary data.</text>
</comment>
<keyword evidence="2 6" id="KW-0479">Metal-binding</keyword>
<dbReference type="Pfam" id="PF18044">
    <property type="entry name" value="zf-CCCH_4"/>
    <property type="match status" value="1"/>
</dbReference>
<evidence type="ECO:0000313" key="10">
    <source>
        <dbReference type="Proteomes" id="UP001058974"/>
    </source>
</evidence>
<feature type="compositionally biased region" description="Polar residues" evidence="7">
    <location>
        <begin position="50"/>
        <end position="89"/>
    </location>
</feature>
<feature type="region of interest" description="Disordered" evidence="7">
    <location>
        <begin position="25"/>
        <end position="102"/>
    </location>
</feature>
<dbReference type="InterPro" id="IPR000571">
    <property type="entry name" value="Znf_CCCH"/>
</dbReference>
<dbReference type="InterPro" id="IPR051767">
    <property type="entry name" value="Nucleoporin_NUP42"/>
</dbReference>
<evidence type="ECO:0000256" key="1">
    <source>
        <dbReference type="ARBA" id="ARBA00004123"/>
    </source>
</evidence>
<evidence type="ECO:0000313" key="9">
    <source>
        <dbReference type="EMBL" id="KAI5387857.1"/>
    </source>
</evidence>
<feature type="region of interest" description="Disordered" evidence="7">
    <location>
        <begin position="143"/>
        <end position="168"/>
    </location>
</feature>
<evidence type="ECO:0000259" key="8">
    <source>
        <dbReference type="PROSITE" id="PS50103"/>
    </source>
</evidence>
<feature type="domain" description="C3H1-type" evidence="8">
    <location>
        <begin position="4"/>
        <end position="26"/>
    </location>
</feature>
<feature type="compositionally biased region" description="Polar residues" evidence="7">
    <location>
        <begin position="25"/>
        <end position="43"/>
    </location>
</feature>
<dbReference type="InterPro" id="IPR041367">
    <property type="entry name" value="Znf-CCCH_4"/>
</dbReference>
<dbReference type="AlphaFoldDB" id="A0A9D4VQZ5"/>
<feature type="region of interest" description="Disordered" evidence="7">
    <location>
        <begin position="305"/>
        <end position="324"/>
    </location>
</feature>
<gene>
    <name evidence="9" type="ORF">KIW84_073810</name>
</gene>
<organism evidence="9 10">
    <name type="scientific">Pisum sativum</name>
    <name type="common">Garden pea</name>
    <name type="synonym">Lathyrus oleraceus</name>
    <dbReference type="NCBI Taxonomy" id="3888"/>
    <lineage>
        <taxon>Eukaryota</taxon>
        <taxon>Viridiplantae</taxon>
        <taxon>Streptophyta</taxon>
        <taxon>Embryophyta</taxon>
        <taxon>Tracheophyta</taxon>
        <taxon>Spermatophyta</taxon>
        <taxon>Magnoliopsida</taxon>
        <taxon>eudicotyledons</taxon>
        <taxon>Gunneridae</taxon>
        <taxon>Pentapetalae</taxon>
        <taxon>rosids</taxon>
        <taxon>fabids</taxon>
        <taxon>Fabales</taxon>
        <taxon>Fabaceae</taxon>
        <taxon>Papilionoideae</taxon>
        <taxon>50 kb inversion clade</taxon>
        <taxon>NPAAA clade</taxon>
        <taxon>Hologalegina</taxon>
        <taxon>IRL clade</taxon>
        <taxon>Fabeae</taxon>
        <taxon>Lathyrus</taxon>
    </lineage>
</organism>
<dbReference type="GO" id="GO:0043565">
    <property type="term" value="F:sequence-specific DNA binding"/>
    <property type="evidence" value="ECO:0007669"/>
    <property type="project" value="EnsemblPlants"/>
</dbReference>
<sequence length="472" mass="51320">MKELCRNFQRGSCTYGERCRFLHQQPNQQQRKSNAFGGQTNKNPFGFGSASASAPNQQPKNNPFGFGSQNTSQSNGAPRSDSKPNQFQVEDNHCRRASDMVVEVSDDQRERVTLRTVSGWLDMDCGQLLDWAGLIEPLPFENKWNRTSSKPQSGTQRPSDNNSQTVNHNCTDPEICKRLIAEDFEQEKPLWILTCYGHCKGAPCDIIGDISYEELRASAYEDAKNGMSLPLIVEKERNILKSKLVEFDKLLSEPYKMPLNSSLDIQKYQSNGANANAFSPATQNNGPLSVSSFSQLGASLNTGFERPSAPQVTTPAQPNSFGSGGNFFSSNTGNLFGSGISGAQNNTGNSFTSNTGNLFGSGVSGAQNNTGNSFTSNTGSLFGSGVSGAQNNNPFSTPAELTMFPGSTSQFQQPSIAFNNTSSATMLQTASSDVQLNTPQVENVSVDDSIWLKEKWNPGEIPEEAPPDRFIR</sequence>
<dbReference type="PANTHER" id="PTHR46527:SF1">
    <property type="entry name" value="NUCLEOPORIN NUP42"/>
    <property type="match status" value="1"/>
</dbReference>
<keyword evidence="4 6" id="KW-0862">Zinc</keyword>
<evidence type="ECO:0000256" key="4">
    <source>
        <dbReference type="ARBA" id="ARBA00022833"/>
    </source>
</evidence>
<dbReference type="GO" id="GO:1900458">
    <property type="term" value="P:negative regulation of brassinosteroid mediated signaling pathway"/>
    <property type="evidence" value="ECO:0007669"/>
    <property type="project" value="EnsemblPlants"/>
</dbReference>
<protein>
    <recommendedName>
        <fullName evidence="8">C3H1-type domain-containing protein</fullName>
    </recommendedName>
</protein>
<dbReference type="InterPro" id="IPR036855">
    <property type="entry name" value="Znf_CCCH_sf"/>
</dbReference>